<comment type="function">
    <text evidence="6">Cell division inhibitor that blocks the formation of polar Z ring septums. Rapidly oscillates between the poles of the cell to destabilize FtsZ filaments that have formed before they mature into polar Z rings. Prevents FtsZ polymerization.</text>
</comment>
<dbReference type="RefSeq" id="WP_244713338.1">
    <property type="nucleotide sequence ID" value="NZ_CP095073.1"/>
</dbReference>
<dbReference type="Pfam" id="PF22642">
    <property type="entry name" value="MinC_N_1"/>
    <property type="match status" value="1"/>
</dbReference>
<evidence type="ECO:0000313" key="10">
    <source>
        <dbReference type="Proteomes" id="UP000831787"/>
    </source>
</evidence>
<dbReference type="SUPFAM" id="SSF63848">
    <property type="entry name" value="Cell-division inhibitor MinC, C-terminal domain"/>
    <property type="match status" value="1"/>
</dbReference>
<dbReference type="InterPro" id="IPR013033">
    <property type="entry name" value="MinC"/>
</dbReference>
<dbReference type="Gene3D" id="2.160.20.70">
    <property type="match status" value="1"/>
</dbReference>
<evidence type="ECO:0000256" key="6">
    <source>
        <dbReference type="HAMAP-Rule" id="MF_00267"/>
    </source>
</evidence>
<dbReference type="InterPro" id="IPR016098">
    <property type="entry name" value="CAP/MinC_C"/>
</dbReference>
<evidence type="ECO:0000259" key="7">
    <source>
        <dbReference type="Pfam" id="PF03775"/>
    </source>
</evidence>
<evidence type="ECO:0000256" key="5">
    <source>
        <dbReference type="ARBA" id="ARBA00046874"/>
    </source>
</evidence>
<dbReference type="PANTHER" id="PTHR34108:SF1">
    <property type="entry name" value="SEPTUM SITE-DETERMINING PROTEIN MINC"/>
    <property type="match status" value="1"/>
</dbReference>
<evidence type="ECO:0000256" key="1">
    <source>
        <dbReference type="ARBA" id="ARBA00006291"/>
    </source>
</evidence>
<dbReference type="NCBIfam" id="TIGR01222">
    <property type="entry name" value="minC"/>
    <property type="match status" value="1"/>
</dbReference>
<keyword evidence="3 6" id="KW-0717">Septation</keyword>
<organism evidence="9 10">
    <name type="scientific">Halobacillus salinarum</name>
    <dbReference type="NCBI Taxonomy" id="2932257"/>
    <lineage>
        <taxon>Bacteria</taxon>
        <taxon>Bacillati</taxon>
        <taxon>Bacillota</taxon>
        <taxon>Bacilli</taxon>
        <taxon>Bacillales</taxon>
        <taxon>Bacillaceae</taxon>
        <taxon>Halobacillus</taxon>
    </lineage>
</organism>
<evidence type="ECO:0000256" key="3">
    <source>
        <dbReference type="ARBA" id="ARBA00023210"/>
    </source>
</evidence>
<evidence type="ECO:0000256" key="4">
    <source>
        <dbReference type="ARBA" id="ARBA00023306"/>
    </source>
</evidence>
<keyword evidence="10" id="KW-1185">Reference proteome</keyword>
<evidence type="ECO:0000259" key="8">
    <source>
        <dbReference type="Pfam" id="PF22642"/>
    </source>
</evidence>
<evidence type="ECO:0000256" key="2">
    <source>
        <dbReference type="ARBA" id="ARBA00022618"/>
    </source>
</evidence>
<dbReference type="Gene3D" id="3.30.160.540">
    <property type="match status" value="1"/>
</dbReference>
<name>A0ABY4EP66_9BACI</name>
<keyword evidence="4 6" id="KW-0131">Cell cycle</keyword>
<dbReference type="Proteomes" id="UP000831787">
    <property type="component" value="Chromosome"/>
</dbReference>
<protein>
    <recommendedName>
        <fullName evidence="6">Probable septum site-determining protein MinC</fullName>
    </recommendedName>
</protein>
<comment type="similarity">
    <text evidence="1 6">Belongs to the MinC family.</text>
</comment>
<dbReference type="Pfam" id="PF03775">
    <property type="entry name" value="MinC_C"/>
    <property type="match status" value="1"/>
</dbReference>
<dbReference type="InterPro" id="IPR055219">
    <property type="entry name" value="MinC_N_1"/>
</dbReference>
<evidence type="ECO:0000313" key="9">
    <source>
        <dbReference type="EMBL" id="UOQ46251.1"/>
    </source>
</evidence>
<accession>A0ABY4EP66</accession>
<feature type="domain" description="Septum site-determining protein MinC N-terminal" evidence="8">
    <location>
        <begin position="8"/>
        <end position="84"/>
    </location>
</feature>
<dbReference type="InterPro" id="IPR036145">
    <property type="entry name" value="MinC_C_sf"/>
</dbReference>
<dbReference type="HAMAP" id="MF_00267">
    <property type="entry name" value="MinC"/>
    <property type="match status" value="1"/>
</dbReference>
<dbReference type="InterPro" id="IPR005526">
    <property type="entry name" value="Septum_form_inhib_MinC_C"/>
</dbReference>
<proteinExistence type="inferred from homology"/>
<dbReference type="EMBL" id="CP095073">
    <property type="protein sequence ID" value="UOQ46251.1"/>
    <property type="molecule type" value="Genomic_DNA"/>
</dbReference>
<dbReference type="PANTHER" id="PTHR34108">
    <property type="entry name" value="SEPTUM SITE-DETERMINING PROTEIN MINC"/>
    <property type="match status" value="1"/>
</dbReference>
<keyword evidence="2 6" id="KW-0132">Cell division</keyword>
<reference evidence="9 10" key="1">
    <citation type="submission" date="2022-04" db="EMBL/GenBank/DDBJ databases">
        <title>Halobacillus sp. isolated from saltern.</title>
        <authorList>
            <person name="Won M."/>
            <person name="Lee C.-M."/>
            <person name="Woen H.-Y."/>
            <person name="Kwon S.-W."/>
        </authorList>
    </citation>
    <scope>NUCLEOTIDE SEQUENCE [LARGE SCALE GENOMIC DNA]</scope>
    <source>
        <strain evidence="9 10">SSBR10-3</strain>
    </source>
</reference>
<gene>
    <name evidence="6 9" type="primary">minC</name>
    <name evidence="9" type="ORF">MUN89_10255</name>
</gene>
<sequence>MNGKNQIVSIKGTRDGLTLHLDDECTFEAILGELKKKLAFNGLNEEQPLIRLTIHLGRRYLDHEQKETLKSLIREKQNLVVENIESEVISKQEALEWKENTDINPLVKTVRSGQVIDIRGDLLLIGDVNPGGKVSATGNIYVLGSLRGIAHAGVQGDQGAVIIASYMQPNQLRIADQMSRAPDYESEGVYMECGCIDETGKIRIEPLQEIIKKRPDLASFERRMLNG</sequence>
<comment type="subunit">
    <text evidence="5 6">Interacts with MinD and FtsZ.</text>
</comment>
<feature type="domain" description="Septum formation inhibitor MinC C-terminal" evidence="7">
    <location>
        <begin position="108"/>
        <end position="204"/>
    </location>
</feature>